<gene>
    <name evidence="1" type="ORF">S03H2_65004</name>
</gene>
<evidence type="ECO:0000313" key="1">
    <source>
        <dbReference type="EMBL" id="GAH83195.1"/>
    </source>
</evidence>
<name>X1JP16_9ZZZZ</name>
<sequence>MSSRYLKVKVNGKWSMVPIPNPYSEYYVGLTCECDRCLIAFNIKRNIHIIQEEE</sequence>
<reference evidence="1" key="1">
    <citation type="journal article" date="2014" name="Front. Microbiol.">
        <title>High frequency of phylogenetically diverse reductive dehalogenase-homologous genes in deep subseafloor sedimentary metagenomes.</title>
        <authorList>
            <person name="Kawai M."/>
            <person name="Futagami T."/>
            <person name="Toyoda A."/>
            <person name="Takaki Y."/>
            <person name="Nishi S."/>
            <person name="Hori S."/>
            <person name="Arai W."/>
            <person name="Tsubouchi T."/>
            <person name="Morono Y."/>
            <person name="Uchiyama I."/>
            <person name="Ito T."/>
            <person name="Fujiyama A."/>
            <person name="Inagaki F."/>
            <person name="Takami H."/>
        </authorList>
    </citation>
    <scope>NUCLEOTIDE SEQUENCE</scope>
    <source>
        <strain evidence="1">Expedition CK06-06</strain>
    </source>
</reference>
<protein>
    <submittedName>
        <fullName evidence="1">Uncharacterized protein</fullName>
    </submittedName>
</protein>
<dbReference type="AlphaFoldDB" id="X1JP16"/>
<dbReference type="EMBL" id="BARU01042285">
    <property type="protein sequence ID" value="GAH83195.1"/>
    <property type="molecule type" value="Genomic_DNA"/>
</dbReference>
<comment type="caution">
    <text evidence="1">The sequence shown here is derived from an EMBL/GenBank/DDBJ whole genome shotgun (WGS) entry which is preliminary data.</text>
</comment>
<proteinExistence type="predicted"/>
<accession>X1JP16</accession>
<organism evidence="1">
    <name type="scientific">marine sediment metagenome</name>
    <dbReference type="NCBI Taxonomy" id="412755"/>
    <lineage>
        <taxon>unclassified sequences</taxon>
        <taxon>metagenomes</taxon>
        <taxon>ecological metagenomes</taxon>
    </lineage>
</organism>